<feature type="non-terminal residue" evidence="2">
    <location>
        <position position="1"/>
    </location>
</feature>
<evidence type="ECO:0000259" key="1">
    <source>
        <dbReference type="Pfam" id="PF03184"/>
    </source>
</evidence>
<dbReference type="GO" id="GO:0003676">
    <property type="term" value="F:nucleic acid binding"/>
    <property type="evidence" value="ECO:0007669"/>
    <property type="project" value="InterPro"/>
</dbReference>
<evidence type="ECO:0000313" key="2">
    <source>
        <dbReference type="EMBL" id="RPB03963.1"/>
    </source>
</evidence>
<reference evidence="2 3" key="1">
    <citation type="journal article" date="2018" name="Nat. Ecol. Evol.">
        <title>Pezizomycetes genomes reveal the molecular basis of ectomycorrhizal truffle lifestyle.</title>
        <authorList>
            <person name="Murat C."/>
            <person name="Payen T."/>
            <person name="Noel B."/>
            <person name="Kuo A."/>
            <person name="Morin E."/>
            <person name="Chen J."/>
            <person name="Kohler A."/>
            <person name="Krizsan K."/>
            <person name="Balestrini R."/>
            <person name="Da Silva C."/>
            <person name="Montanini B."/>
            <person name="Hainaut M."/>
            <person name="Levati E."/>
            <person name="Barry K.W."/>
            <person name="Belfiori B."/>
            <person name="Cichocki N."/>
            <person name="Clum A."/>
            <person name="Dockter R.B."/>
            <person name="Fauchery L."/>
            <person name="Guy J."/>
            <person name="Iotti M."/>
            <person name="Le Tacon F."/>
            <person name="Lindquist E.A."/>
            <person name="Lipzen A."/>
            <person name="Malagnac F."/>
            <person name="Mello A."/>
            <person name="Molinier V."/>
            <person name="Miyauchi S."/>
            <person name="Poulain J."/>
            <person name="Riccioni C."/>
            <person name="Rubini A."/>
            <person name="Sitrit Y."/>
            <person name="Splivallo R."/>
            <person name="Traeger S."/>
            <person name="Wang M."/>
            <person name="Zifcakova L."/>
            <person name="Wipf D."/>
            <person name="Zambonelli A."/>
            <person name="Paolocci F."/>
            <person name="Nowrousian M."/>
            <person name="Ottonello S."/>
            <person name="Baldrian P."/>
            <person name="Spatafora J.W."/>
            <person name="Henrissat B."/>
            <person name="Nagy L.G."/>
            <person name="Aury J.M."/>
            <person name="Wincker P."/>
            <person name="Grigoriev I.V."/>
            <person name="Bonfante P."/>
            <person name="Martin F.M."/>
        </authorList>
    </citation>
    <scope>NUCLEOTIDE SEQUENCE [LARGE SCALE GENOMIC DNA]</scope>
    <source>
        <strain evidence="2 3">120613-1</strain>
    </source>
</reference>
<feature type="domain" description="DDE-1" evidence="1">
    <location>
        <begin position="1"/>
        <end position="38"/>
    </location>
</feature>
<dbReference type="STRING" id="1336337.A0A3N4K102"/>
<dbReference type="AlphaFoldDB" id="A0A3N4K102"/>
<sequence>NNIYVLFFPFHSSHILQPLDISIFSPLYQYYIAEINEFIHVNGYYTHIIQANIFPIVQQACKKALTKANIIHGFKYTGIYLFN</sequence>
<proteinExistence type="predicted"/>
<dbReference type="Proteomes" id="UP000276215">
    <property type="component" value="Unassembled WGS sequence"/>
</dbReference>
<name>A0A3N4K102_9PEZI</name>
<dbReference type="OrthoDB" id="5425161at2759"/>
<keyword evidence="3" id="KW-1185">Reference proteome</keyword>
<gene>
    <name evidence="2" type="ORF">L873DRAFT_1668113</name>
</gene>
<protein>
    <recommendedName>
        <fullName evidence="1">DDE-1 domain-containing protein</fullName>
    </recommendedName>
</protein>
<dbReference type="EMBL" id="ML120360">
    <property type="protein sequence ID" value="RPB03963.1"/>
    <property type="molecule type" value="Genomic_DNA"/>
</dbReference>
<dbReference type="Pfam" id="PF03184">
    <property type="entry name" value="DDE_1"/>
    <property type="match status" value="1"/>
</dbReference>
<evidence type="ECO:0000313" key="3">
    <source>
        <dbReference type="Proteomes" id="UP000276215"/>
    </source>
</evidence>
<accession>A0A3N4K102</accession>
<dbReference type="InterPro" id="IPR004875">
    <property type="entry name" value="DDE_SF_endonuclease_dom"/>
</dbReference>
<organism evidence="2 3">
    <name type="scientific">Choiromyces venosus 120613-1</name>
    <dbReference type="NCBI Taxonomy" id="1336337"/>
    <lineage>
        <taxon>Eukaryota</taxon>
        <taxon>Fungi</taxon>
        <taxon>Dikarya</taxon>
        <taxon>Ascomycota</taxon>
        <taxon>Pezizomycotina</taxon>
        <taxon>Pezizomycetes</taxon>
        <taxon>Pezizales</taxon>
        <taxon>Tuberaceae</taxon>
        <taxon>Choiromyces</taxon>
    </lineage>
</organism>